<comment type="caution">
    <text evidence="1">The sequence shown here is derived from an EMBL/GenBank/DDBJ whole genome shotgun (WGS) entry which is preliminary data.</text>
</comment>
<accession>A0A3M7RNF1</accession>
<name>A0A3M7RNF1_BRAPC</name>
<protein>
    <recommendedName>
        <fullName evidence="3">RNA-directed DNA polymerase from mobile element jockey-like</fullName>
    </recommendedName>
</protein>
<evidence type="ECO:0000313" key="1">
    <source>
        <dbReference type="EMBL" id="RNA25054.1"/>
    </source>
</evidence>
<evidence type="ECO:0000313" key="2">
    <source>
        <dbReference type="Proteomes" id="UP000276133"/>
    </source>
</evidence>
<dbReference type="Proteomes" id="UP000276133">
    <property type="component" value="Unassembled WGS sequence"/>
</dbReference>
<dbReference type="AlphaFoldDB" id="A0A3M7RNF1"/>
<gene>
    <name evidence="1" type="ORF">BpHYR1_043451</name>
</gene>
<organism evidence="1 2">
    <name type="scientific">Brachionus plicatilis</name>
    <name type="common">Marine rotifer</name>
    <name type="synonym">Brachionus muelleri</name>
    <dbReference type="NCBI Taxonomy" id="10195"/>
    <lineage>
        <taxon>Eukaryota</taxon>
        <taxon>Metazoa</taxon>
        <taxon>Spiralia</taxon>
        <taxon>Gnathifera</taxon>
        <taxon>Rotifera</taxon>
        <taxon>Eurotatoria</taxon>
        <taxon>Monogononta</taxon>
        <taxon>Pseudotrocha</taxon>
        <taxon>Ploima</taxon>
        <taxon>Brachionidae</taxon>
        <taxon>Brachionus</taxon>
    </lineage>
</organism>
<dbReference type="EMBL" id="REGN01002985">
    <property type="protein sequence ID" value="RNA25054.1"/>
    <property type="molecule type" value="Genomic_DNA"/>
</dbReference>
<evidence type="ECO:0008006" key="3">
    <source>
        <dbReference type="Google" id="ProtNLM"/>
    </source>
</evidence>
<keyword evidence="2" id="KW-1185">Reference proteome</keyword>
<sequence>MITLMTNTTIGLACAPSDKEIIKKHQSQIKIISNKIFKTMVIATTIHNLIKQFFSCISVNRVLICHKIRRFFFTVIYFDLIFPSQENFLKNDWKLISILAILLRLVHIHPCCYMLGIKPSVQPTKAIREQVRNNQNHPIFAVIVGIKTRAPLRQPMNWIKYSVLLSATSEVLRNRLHILKGNFSIKNPQKKVLKAFRSAANEPTRDKNLSSLKNVWPNVL</sequence>
<proteinExistence type="predicted"/>
<reference evidence="1 2" key="1">
    <citation type="journal article" date="2018" name="Sci. Rep.">
        <title>Genomic signatures of local adaptation to the degree of environmental predictability in rotifers.</title>
        <authorList>
            <person name="Franch-Gras L."/>
            <person name="Hahn C."/>
            <person name="Garcia-Roger E.M."/>
            <person name="Carmona M.J."/>
            <person name="Serra M."/>
            <person name="Gomez A."/>
        </authorList>
    </citation>
    <scope>NUCLEOTIDE SEQUENCE [LARGE SCALE GENOMIC DNA]</scope>
    <source>
        <strain evidence="1">HYR1</strain>
    </source>
</reference>